<keyword evidence="1" id="KW-0472">Membrane</keyword>
<keyword evidence="1" id="KW-0812">Transmembrane</keyword>
<sequence>MSKISLNYGDFIQSEEGATATEYAVMLALIIIVCIIAIAIMGNKVNNTFQNMADLMPDN</sequence>
<name>A0A1L3GLV3_9BACT</name>
<keyword evidence="1" id="KW-1133">Transmembrane helix</keyword>
<dbReference type="EMBL" id="CP015519">
    <property type="protein sequence ID" value="APG26880.1"/>
    <property type="molecule type" value="Genomic_DNA"/>
</dbReference>
<dbReference type="AlphaFoldDB" id="A0A1L3GLV3"/>
<protein>
    <recommendedName>
        <fullName evidence="4">Flp family type IVb pilin</fullName>
    </recommendedName>
</protein>
<dbReference type="RefSeq" id="WP_072282841.1">
    <property type="nucleotide sequence ID" value="NZ_CP015519.1"/>
</dbReference>
<feature type="transmembrane region" description="Helical" evidence="1">
    <location>
        <begin position="23"/>
        <end position="42"/>
    </location>
</feature>
<dbReference type="STRING" id="1842532.A7E78_02920"/>
<organism evidence="2 3">
    <name type="scientific">Syntrophotalea acetylenivorans</name>
    <dbReference type="NCBI Taxonomy" id="1842532"/>
    <lineage>
        <taxon>Bacteria</taxon>
        <taxon>Pseudomonadati</taxon>
        <taxon>Thermodesulfobacteriota</taxon>
        <taxon>Desulfuromonadia</taxon>
        <taxon>Desulfuromonadales</taxon>
        <taxon>Syntrophotaleaceae</taxon>
        <taxon>Syntrophotalea</taxon>
    </lineage>
</organism>
<evidence type="ECO:0000313" key="3">
    <source>
        <dbReference type="Proteomes" id="UP000182517"/>
    </source>
</evidence>
<dbReference type="KEGG" id="pef:A7E78_02920"/>
<proteinExistence type="predicted"/>
<evidence type="ECO:0000313" key="2">
    <source>
        <dbReference type="EMBL" id="APG26880.1"/>
    </source>
</evidence>
<reference evidence="2 3" key="1">
    <citation type="journal article" date="2017" name="Genome Announc.">
        <title>Complete Genome Sequences of Two Acetylene-Fermenting Pelobacter acetylenicus Strains.</title>
        <authorList>
            <person name="Sutton J.M."/>
            <person name="Baesman S.M."/>
            <person name="Fierst J.L."/>
            <person name="Poret-Peterson A.T."/>
            <person name="Oremland R.S."/>
            <person name="Dunlap D.S."/>
            <person name="Akob D.M."/>
        </authorList>
    </citation>
    <scope>NUCLEOTIDE SEQUENCE [LARGE SCALE GENOMIC DNA]</scope>
    <source>
        <strain evidence="2 3">SFB93</strain>
    </source>
</reference>
<dbReference type="InterPro" id="IPR007047">
    <property type="entry name" value="Flp_Fap"/>
</dbReference>
<accession>A0A1L3GLV3</accession>
<evidence type="ECO:0000256" key="1">
    <source>
        <dbReference type="SAM" id="Phobius"/>
    </source>
</evidence>
<keyword evidence="3" id="KW-1185">Reference proteome</keyword>
<gene>
    <name evidence="2" type="ORF">A7E78_02920</name>
</gene>
<dbReference type="Proteomes" id="UP000182517">
    <property type="component" value="Chromosome"/>
</dbReference>
<evidence type="ECO:0008006" key="4">
    <source>
        <dbReference type="Google" id="ProtNLM"/>
    </source>
</evidence>
<dbReference type="Pfam" id="PF04964">
    <property type="entry name" value="Flp_Fap"/>
    <property type="match status" value="1"/>
</dbReference>